<sequence>MIRLLKSRLARFRRDESGSPTVEFVLVFPLYLGLMALSVELGMVTLRHTLLERGLDMAVREVRLGTGSAPSHDQIKVLVCENAVMISSCESNLRLEMRPADIRVFTALDATVDCTDRSEESKPVREFTPGQQNQLMVLRACLKYDPLFPEGILGSALTKDVSGQAAIVSTTAFVQEPT</sequence>
<evidence type="ECO:0000313" key="4">
    <source>
        <dbReference type="Proteomes" id="UP000199582"/>
    </source>
</evidence>
<evidence type="ECO:0000259" key="2">
    <source>
        <dbReference type="Pfam" id="PF07811"/>
    </source>
</evidence>
<keyword evidence="1" id="KW-0812">Transmembrane</keyword>
<evidence type="ECO:0000256" key="1">
    <source>
        <dbReference type="SAM" id="Phobius"/>
    </source>
</evidence>
<accession>A0A1H7TSV4</accession>
<dbReference type="Pfam" id="PF07811">
    <property type="entry name" value="TadE"/>
    <property type="match status" value="1"/>
</dbReference>
<feature type="transmembrane region" description="Helical" evidence="1">
    <location>
        <begin position="21"/>
        <end position="39"/>
    </location>
</feature>
<dbReference type="AlphaFoldDB" id="A0A1H7TSV4"/>
<protein>
    <submittedName>
        <fullName evidence="3">TadE-like protein</fullName>
    </submittedName>
</protein>
<keyword evidence="4" id="KW-1185">Reference proteome</keyword>
<keyword evidence="1" id="KW-1133">Transmembrane helix</keyword>
<keyword evidence="1" id="KW-0472">Membrane</keyword>
<gene>
    <name evidence="3" type="ORF">SAMN05443999_10925</name>
</gene>
<proteinExistence type="predicted"/>
<name>A0A1H7TSV4_9RHOB</name>
<dbReference type="OrthoDB" id="7907064at2"/>
<dbReference type="Proteomes" id="UP000199582">
    <property type="component" value="Unassembled WGS sequence"/>
</dbReference>
<dbReference type="EMBL" id="FOAG01000009">
    <property type="protein sequence ID" value="SEL87536.1"/>
    <property type="molecule type" value="Genomic_DNA"/>
</dbReference>
<feature type="domain" description="TadE-like" evidence="2">
    <location>
        <begin position="18"/>
        <end position="60"/>
    </location>
</feature>
<evidence type="ECO:0000313" key="3">
    <source>
        <dbReference type="EMBL" id="SEL87536.1"/>
    </source>
</evidence>
<dbReference type="RefSeq" id="WP_093037972.1">
    <property type="nucleotide sequence ID" value="NZ_FOAG01000009.1"/>
</dbReference>
<reference evidence="3 4" key="1">
    <citation type="submission" date="2016-10" db="EMBL/GenBank/DDBJ databases">
        <authorList>
            <person name="de Groot N.N."/>
        </authorList>
    </citation>
    <scope>NUCLEOTIDE SEQUENCE [LARGE SCALE GENOMIC DNA]</scope>
    <source>
        <strain evidence="3 4">DSM 100674</strain>
    </source>
</reference>
<dbReference type="STRING" id="1287727.SAMN05443999_10925"/>
<organism evidence="3 4">
    <name type="scientific">Roseovarius azorensis</name>
    <dbReference type="NCBI Taxonomy" id="1287727"/>
    <lineage>
        <taxon>Bacteria</taxon>
        <taxon>Pseudomonadati</taxon>
        <taxon>Pseudomonadota</taxon>
        <taxon>Alphaproteobacteria</taxon>
        <taxon>Rhodobacterales</taxon>
        <taxon>Roseobacteraceae</taxon>
        <taxon>Roseovarius</taxon>
    </lineage>
</organism>
<dbReference type="InterPro" id="IPR012495">
    <property type="entry name" value="TadE-like_dom"/>
</dbReference>